<comment type="caution">
    <text evidence="2">The sequence shown here is derived from an EMBL/GenBank/DDBJ whole genome shotgun (WGS) entry which is preliminary data.</text>
</comment>
<protein>
    <recommendedName>
        <fullName evidence="1">PKD domain-containing protein</fullName>
    </recommendedName>
</protein>
<evidence type="ECO:0000313" key="3">
    <source>
        <dbReference type="Proteomes" id="UP000317998"/>
    </source>
</evidence>
<name>A0A542YKQ5_9MICO</name>
<reference evidence="2 3" key="1">
    <citation type="submission" date="2019-06" db="EMBL/GenBank/DDBJ databases">
        <title>Sequencing the genomes of 1000 actinobacteria strains.</title>
        <authorList>
            <person name="Klenk H.-P."/>
        </authorList>
    </citation>
    <scope>NUCLEOTIDE SEQUENCE [LARGE SCALE GENOMIC DNA]</scope>
    <source>
        <strain evidence="2 3">DSM 26477</strain>
    </source>
</reference>
<feature type="domain" description="PKD" evidence="1">
    <location>
        <begin position="182"/>
        <end position="233"/>
    </location>
</feature>
<dbReference type="Proteomes" id="UP000317998">
    <property type="component" value="Unassembled WGS sequence"/>
</dbReference>
<evidence type="ECO:0000259" key="1">
    <source>
        <dbReference type="PROSITE" id="PS50093"/>
    </source>
</evidence>
<gene>
    <name evidence="2" type="ORF">FB562_1773</name>
</gene>
<dbReference type="AlphaFoldDB" id="A0A542YKQ5"/>
<dbReference type="EMBL" id="VFOM01000001">
    <property type="protein sequence ID" value="TQL48675.1"/>
    <property type="molecule type" value="Genomic_DNA"/>
</dbReference>
<dbReference type="InterPro" id="IPR000601">
    <property type="entry name" value="PKD_dom"/>
</dbReference>
<accession>A0A542YKQ5</accession>
<sequence>MGKGVAVLRFLIALGASAIVMMVGVVVPQMATAAGCSYQAERLGICAQKVTADVDVGGATLRAETPAGPGAASPGGAGKLPGRSAPWVVLEWWERQPGESAEQYQRRMQFEAVSPQARVAVPDDPAAVTLADIASFRAQEAVPRMQPAGWMVVGLETNFYAEASAHTVDGVLLGQQATVRFTPIGYGWSYGDGSDALLETAGGSWESLRVAEFAQTPASHVYTQRGSYQIVLTSFHTAEYRYAGADWVGIPGTVRVTSEPITARAYTVRTVLVDEDCRQSPGGPGCLVP</sequence>
<proteinExistence type="predicted"/>
<organism evidence="2 3">
    <name type="scientific">Homoserinimonas aerilata</name>
    <dbReference type="NCBI Taxonomy" id="1162970"/>
    <lineage>
        <taxon>Bacteria</taxon>
        <taxon>Bacillati</taxon>
        <taxon>Actinomycetota</taxon>
        <taxon>Actinomycetes</taxon>
        <taxon>Micrococcales</taxon>
        <taxon>Microbacteriaceae</taxon>
        <taxon>Homoserinimonas</taxon>
    </lineage>
</organism>
<dbReference type="PROSITE" id="PS50093">
    <property type="entry name" value="PKD"/>
    <property type="match status" value="1"/>
</dbReference>
<keyword evidence="3" id="KW-1185">Reference proteome</keyword>
<evidence type="ECO:0000313" key="2">
    <source>
        <dbReference type="EMBL" id="TQL48675.1"/>
    </source>
</evidence>